<evidence type="ECO:0000313" key="1">
    <source>
        <dbReference type="EMBL" id="KAJ7097254.1"/>
    </source>
</evidence>
<dbReference type="AlphaFoldDB" id="A0AAD6UBJ1"/>
<dbReference type="Proteomes" id="UP001222325">
    <property type="component" value="Unassembled WGS sequence"/>
</dbReference>
<organism evidence="1 2">
    <name type="scientific">Mycena belliarum</name>
    <dbReference type="NCBI Taxonomy" id="1033014"/>
    <lineage>
        <taxon>Eukaryota</taxon>
        <taxon>Fungi</taxon>
        <taxon>Dikarya</taxon>
        <taxon>Basidiomycota</taxon>
        <taxon>Agaricomycotina</taxon>
        <taxon>Agaricomycetes</taxon>
        <taxon>Agaricomycetidae</taxon>
        <taxon>Agaricales</taxon>
        <taxon>Marasmiineae</taxon>
        <taxon>Mycenaceae</taxon>
        <taxon>Mycena</taxon>
    </lineage>
</organism>
<accession>A0AAD6UBJ1</accession>
<reference evidence="1" key="1">
    <citation type="submission" date="2023-03" db="EMBL/GenBank/DDBJ databases">
        <title>Massive genome expansion in bonnet fungi (Mycena s.s.) driven by repeated elements and novel gene families across ecological guilds.</title>
        <authorList>
            <consortium name="Lawrence Berkeley National Laboratory"/>
            <person name="Harder C.B."/>
            <person name="Miyauchi S."/>
            <person name="Viragh M."/>
            <person name="Kuo A."/>
            <person name="Thoen E."/>
            <person name="Andreopoulos B."/>
            <person name="Lu D."/>
            <person name="Skrede I."/>
            <person name="Drula E."/>
            <person name="Henrissat B."/>
            <person name="Morin E."/>
            <person name="Kohler A."/>
            <person name="Barry K."/>
            <person name="LaButti K."/>
            <person name="Morin E."/>
            <person name="Salamov A."/>
            <person name="Lipzen A."/>
            <person name="Mereny Z."/>
            <person name="Hegedus B."/>
            <person name="Baldrian P."/>
            <person name="Stursova M."/>
            <person name="Weitz H."/>
            <person name="Taylor A."/>
            <person name="Grigoriev I.V."/>
            <person name="Nagy L.G."/>
            <person name="Martin F."/>
            <person name="Kauserud H."/>
        </authorList>
    </citation>
    <scope>NUCLEOTIDE SEQUENCE</scope>
    <source>
        <strain evidence="1">CBHHK173m</strain>
    </source>
</reference>
<comment type="caution">
    <text evidence="1">The sequence shown here is derived from an EMBL/GenBank/DDBJ whole genome shotgun (WGS) entry which is preliminary data.</text>
</comment>
<name>A0AAD6UBJ1_9AGAR</name>
<gene>
    <name evidence="1" type="ORF">B0H15DRAFT_945905</name>
</gene>
<sequence>MSFKLSTTATAPPADLQKGEYDNLLDDMLMFAISYDKQSHFEPQKSYKDPANICIYDLQHVDYSDIPTLEVVVEVVVEEGQDSSYFYPAIRSKL</sequence>
<protein>
    <submittedName>
        <fullName evidence="1">Uncharacterized protein</fullName>
    </submittedName>
</protein>
<evidence type="ECO:0000313" key="2">
    <source>
        <dbReference type="Proteomes" id="UP001222325"/>
    </source>
</evidence>
<proteinExistence type="predicted"/>
<keyword evidence="2" id="KW-1185">Reference proteome</keyword>
<dbReference type="EMBL" id="JARJCN010000010">
    <property type="protein sequence ID" value="KAJ7097254.1"/>
    <property type="molecule type" value="Genomic_DNA"/>
</dbReference>